<proteinExistence type="predicted"/>
<keyword evidence="2" id="KW-1185">Reference proteome</keyword>
<reference evidence="1 2" key="1">
    <citation type="submission" date="2024-08" db="EMBL/GenBank/DDBJ databases">
        <title>Insights into the chromosomal genome structure of Flemingia macrophylla.</title>
        <authorList>
            <person name="Ding Y."/>
            <person name="Zhao Y."/>
            <person name="Bi W."/>
            <person name="Wu M."/>
            <person name="Zhao G."/>
            <person name="Gong Y."/>
            <person name="Li W."/>
            <person name="Zhang P."/>
        </authorList>
    </citation>
    <scope>NUCLEOTIDE SEQUENCE [LARGE SCALE GENOMIC DNA]</scope>
    <source>
        <strain evidence="1">DYQJB</strain>
        <tissue evidence="1">Leaf</tissue>
    </source>
</reference>
<evidence type="ECO:0000313" key="1">
    <source>
        <dbReference type="EMBL" id="KAL2328135.1"/>
    </source>
</evidence>
<dbReference type="AlphaFoldDB" id="A0ABD1LXA4"/>
<name>A0ABD1LXA4_9FABA</name>
<accession>A0ABD1LXA4</accession>
<gene>
    <name evidence="1" type="ORF">Fmac_021562</name>
</gene>
<comment type="caution">
    <text evidence="1">The sequence shown here is derived from an EMBL/GenBank/DDBJ whole genome shotgun (WGS) entry which is preliminary data.</text>
</comment>
<organism evidence="1 2">
    <name type="scientific">Flemingia macrophylla</name>
    <dbReference type="NCBI Taxonomy" id="520843"/>
    <lineage>
        <taxon>Eukaryota</taxon>
        <taxon>Viridiplantae</taxon>
        <taxon>Streptophyta</taxon>
        <taxon>Embryophyta</taxon>
        <taxon>Tracheophyta</taxon>
        <taxon>Spermatophyta</taxon>
        <taxon>Magnoliopsida</taxon>
        <taxon>eudicotyledons</taxon>
        <taxon>Gunneridae</taxon>
        <taxon>Pentapetalae</taxon>
        <taxon>rosids</taxon>
        <taxon>fabids</taxon>
        <taxon>Fabales</taxon>
        <taxon>Fabaceae</taxon>
        <taxon>Papilionoideae</taxon>
        <taxon>50 kb inversion clade</taxon>
        <taxon>NPAAA clade</taxon>
        <taxon>indigoferoid/millettioid clade</taxon>
        <taxon>Phaseoleae</taxon>
        <taxon>Flemingia</taxon>
    </lineage>
</organism>
<protein>
    <submittedName>
        <fullName evidence="1">Uncharacterized protein</fullName>
    </submittedName>
</protein>
<evidence type="ECO:0000313" key="2">
    <source>
        <dbReference type="Proteomes" id="UP001603857"/>
    </source>
</evidence>
<dbReference type="EMBL" id="JBGMDY010000007">
    <property type="protein sequence ID" value="KAL2328135.1"/>
    <property type="molecule type" value="Genomic_DNA"/>
</dbReference>
<sequence>MRDNRLGMKDDKLEKKGDSSFFKKKIAEMGYYIRFQTVWRTNDAIDNGETRIAFTSFSEADFLVWEKIGVVGRLGNGIDGKRWKERVCID</sequence>
<dbReference type="Proteomes" id="UP001603857">
    <property type="component" value="Unassembled WGS sequence"/>
</dbReference>